<feature type="domain" description="B30.2/SPRY" evidence="3">
    <location>
        <begin position="1"/>
        <end position="193"/>
    </location>
</feature>
<keyword evidence="2" id="KW-0472">Membrane</keyword>
<evidence type="ECO:0000313" key="6">
    <source>
        <dbReference type="Proteomes" id="UP000053097"/>
    </source>
</evidence>
<dbReference type="InterPro" id="IPR050672">
    <property type="entry name" value="FBXO45-Fsn/SPSB_families"/>
</dbReference>
<dbReference type="PROSITE" id="PS50188">
    <property type="entry name" value="B302_SPRY"/>
    <property type="match status" value="1"/>
</dbReference>
<dbReference type="InterPro" id="IPR043136">
    <property type="entry name" value="B30.2/SPRY_sf"/>
</dbReference>
<gene>
    <name evidence="5" type="ORF">DMN91_011245</name>
    <name evidence="4" type="ORF">X777_06561</name>
</gene>
<dbReference type="AlphaFoldDB" id="A0A026WD29"/>
<dbReference type="InterPro" id="IPR013320">
    <property type="entry name" value="ConA-like_dom_sf"/>
</dbReference>
<name>A0A026WD29_OOCBI</name>
<dbReference type="InterPro" id="IPR001870">
    <property type="entry name" value="B30.2/SPRY"/>
</dbReference>
<dbReference type="SMART" id="SM00449">
    <property type="entry name" value="SPRY"/>
    <property type="match status" value="1"/>
</dbReference>
<dbReference type="OMA" id="MKLTYSC"/>
<dbReference type="EMBL" id="KK107263">
    <property type="protein sequence ID" value="EZA53858.1"/>
    <property type="molecule type" value="Genomic_DNA"/>
</dbReference>
<dbReference type="SUPFAM" id="SSF49899">
    <property type="entry name" value="Concanavalin A-like lectins/glucanases"/>
    <property type="match status" value="1"/>
</dbReference>
<keyword evidence="1" id="KW-0833">Ubl conjugation pathway</keyword>
<reference evidence="5" key="3">
    <citation type="submission" date="2018-07" db="EMBL/GenBank/DDBJ databases">
        <authorList>
            <person name="Mckenzie S.K."/>
            <person name="Kronauer D.J.C."/>
        </authorList>
    </citation>
    <scope>NUCLEOTIDE SEQUENCE</scope>
    <source>
        <strain evidence="5">Clonal line C1</strain>
    </source>
</reference>
<evidence type="ECO:0000256" key="1">
    <source>
        <dbReference type="ARBA" id="ARBA00022786"/>
    </source>
</evidence>
<dbReference type="Proteomes" id="UP000053097">
    <property type="component" value="Unassembled WGS sequence"/>
</dbReference>
<keyword evidence="2" id="KW-1133">Transmembrane helix</keyword>
<dbReference type="STRING" id="2015173.A0A026WD29"/>
<dbReference type="PANTHER" id="PTHR12245">
    <property type="entry name" value="SPRY DOMAIN CONTAINING SOCS BOX PROTEIN"/>
    <property type="match status" value="1"/>
</dbReference>
<evidence type="ECO:0000256" key="2">
    <source>
        <dbReference type="SAM" id="Phobius"/>
    </source>
</evidence>
<sequence>MDFNTNNHTNQSTDVKPGFSSAKYEWTWKIPSTPSVNCNGLNVVFHPVYSTGTAVVMGNRPFEAGRHHYWEILMLTYISGTDVMIGVGTANADFCYATHKFCAVLGKDRHSWGYSYKGYLQHDDKTQKYNATFNQTDVVGVHLDTWRGTLQYFLNGKPLGVAFTRLNNVTLYPMMSCTMAQCVMILRVSCSIPVSLQTGCLAVLTSKQKKYLRKMFPGLRYLSQNVFADILRKPIDDNEDDIEFPVELEHVIVDDFDYALVGFGRKRKLR</sequence>
<dbReference type="OrthoDB" id="5951542at2759"/>
<dbReference type="EMBL" id="QOIP01000011">
    <property type="protein sequence ID" value="RLU17176.1"/>
    <property type="molecule type" value="Genomic_DNA"/>
</dbReference>
<reference evidence="5 7" key="2">
    <citation type="journal article" date="2018" name="Genome Res.">
        <title>The genomic architecture and molecular evolution of ant odorant receptors.</title>
        <authorList>
            <person name="McKenzie S.K."/>
            <person name="Kronauer D.J.C."/>
        </authorList>
    </citation>
    <scope>NUCLEOTIDE SEQUENCE [LARGE SCALE GENOMIC DNA]</scope>
    <source>
        <strain evidence="5">Clonal line C1</strain>
    </source>
</reference>
<dbReference type="InterPro" id="IPR003877">
    <property type="entry name" value="SPRY_dom"/>
</dbReference>
<feature type="transmembrane region" description="Helical" evidence="2">
    <location>
        <begin position="184"/>
        <end position="205"/>
    </location>
</feature>
<dbReference type="InterPro" id="IPR035754">
    <property type="entry name" value="SPRY_SPSB3"/>
</dbReference>
<dbReference type="Pfam" id="PF00622">
    <property type="entry name" value="SPRY"/>
    <property type="match status" value="1"/>
</dbReference>
<dbReference type="Gene3D" id="2.60.120.920">
    <property type="match status" value="1"/>
</dbReference>
<protein>
    <submittedName>
        <fullName evidence="4">SPRY domain-containing SOCS box protein</fullName>
    </submittedName>
</protein>
<accession>A0A026WD29</accession>
<dbReference type="Proteomes" id="UP000279307">
    <property type="component" value="Chromosome 11"/>
</dbReference>
<keyword evidence="6" id="KW-1185">Reference proteome</keyword>
<evidence type="ECO:0000259" key="3">
    <source>
        <dbReference type="PROSITE" id="PS50188"/>
    </source>
</evidence>
<proteinExistence type="predicted"/>
<dbReference type="GO" id="GO:0043161">
    <property type="term" value="P:proteasome-mediated ubiquitin-dependent protein catabolic process"/>
    <property type="evidence" value="ECO:0007669"/>
    <property type="project" value="TreeGrafter"/>
</dbReference>
<evidence type="ECO:0000313" key="4">
    <source>
        <dbReference type="EMBL" id="EZA53858.1"/>
    </source>
</evidence>
<reference evidence="4 6" key="1">
    <citation type="journal article" date="2014" name="Curr. Biol.">
        <title>The genome of the clonal raider ant Cerapachys biroi.</title>
        <authorList>
            <person name="Oxley P.R."/>
            <person name="Ji L."/>
            <person name="Fetter-Pruneda I."/>
            <person name="McKenzie S.K."/>
            <person name="Li C."/>
            <person name="Hu H."/>
            <person name="Zhang G."/>
            <person name="Kronauer D.J."/>
        </authorList>
    </citation>
    <scope>NUCLEOTIDE SEQUENCE [LARGE SCALE GENOMIC DNA]</scope>
</reference>
<dbReference type="GO" id="GO:0019005">
    <property type="term" value="C:SCF ubiquitin ligase complex"/>
    <property type="evidence" value="ECO:0007669"/>
    <property type="project" value="TreeGrafter"/>
</dbReference>
<evidence type="ECO:0000313" key="7">
    <source>
        <dbReference type="Proteomes" id="UP000279307"/>
    </source>
</evidence>
<dbReference type="CDD" id="cd12876">
    <property type="entry name" value="SPRY_SOCS3"/>
    <property type="match status" value="1"/>
</dbReference>
<evidence type="ECO:0000313" key="5">
    <source>
        <dbReference type="EMBL" id="RLU17176.1"/>
    </source>
</evidence>
<dbReference type="PANTHER" id="PTHR12245:SF5">
    <property type="entry name" value="SPRY DOMAIN-CONTAINING SOCS BOX PROTEIN 3"/>
    <property type="match status" value="1"/>
</dbReference>
<keyword evidence="2" id="KW-0812">Transmembrane</keyword>
<organism evidence="4 6">
    <name type="scientific">Ooceraea biroi</name>
    <name type="common">Clonal raider ant</name>
    <name type="synonym">Cerapachys biroi</name>
    <dbReference type="NCBI Taxonomy" id="2015173"/>
    <lineage>
        <taxon>Eukaryota</taxon>
        <taxon>Metazoa</taxon>
        <taxon>Ecdysozoa</taxon>
        <taxon>Arthropoda</taxon>
        <taxon>Hexapoda</taxon>
        <taxon>Insecta</taxon>
        <taxon>Pterygota</taxon>
        <taxon>Neoptera</taxon>
        <taxon>Endopterygota</taxon>
        <taxon>Hymenoptera</taxon>
        <taxon>Apocrita</taxon>
        <taxon>Aculeata</taxon>
        <taxon>Formicoidea</taxon>
        <taxon>Formicidae</taxon>
        <taxon>Dorylinae</taxon>
        <taxon>Ooceraea</taxon>
    </lineage>
</organism>